<protein>
    <recommendedName>
        <fullName evidence="10">Kinetochore protein Spc24</fullName>
    </recommendedName>
</protein>
<accession>A0A9P6EQS3</accession>
<dbReference type="InterPro" id="IPR038066">
    <property type="entry name" value="Spc24_Fungi_globular_sf"/>
</dbReference>
<dbReference type="InterPro" id="IPR013252">
    <property type="entry name" value="Ndc80_Spc24"/>
</dbReference>
<organism evidence="12 13">
    <name type="scientific">Crepidotus variabilis</name>
    <dbReference type="NCBI Taxonomy" id="179855"/>
    <lineage>
        <taxon>Eukaryota</taxon>
        <taxon>Fungi</taxon>
        <taxon>Dikarya</taxon>
        <taxon>Basidiomycota</taxon>
        <taxon>Agaricomycotina</taxon>
        <taxon>Agaricomycetes</taxon>
        <taxon>Agaricomycetidae</taxon>
        <taxon>Agaricales</taxon>
        <taxon>Agaricineae</taxon>
        <taxon>Crepidotaceae</taxon>
        <taxon>Crepidotus</taxon>
    </lineage>
</organism>
<comment type="subcellular location">
    <subcellularLocation>
        <location evidence="10">Nucleus</location>
    </subcellularLocation>
    <subcellularLocation>
        <location evidence="10">Chromosome</location>
        <location evidence="10">Centromere</location>
        <location evidence="10">Kinetochore</location>
    </subcellularLocation>
</comment>
<keyword evidence="8 10" id="KW-0131">Cell cycle</keyword>
<evidence type="ECO:0000256" key="7">
    <source>
        <dbReference type="ARBA" id="ARBA00023242"/>
    </source>
</evidence>
<comment type="subunit">
    <text evidence="10">Component of the NDC80 complex.</text>
</comment>
<keyword evidence="7 10" id="KW-0539">Nucleus</keyword>
<evidence type="ECO:0000256" key="9">
    <source>
        <dbReference type="ARBA" id="ARBA00023328"/>
    </source>
</evidence>
<dbReference type="GO" id="GO:0005634">
    <property type="term" value="C:nucleus"/>
    <property type="evidence" value="ECO:0007669"/>
    <property type="project" value="UniProtKB-SubCell"/>
</dbReference>
<dbReference type="GO" id="GO:0007059">
    <property type="term" value="P:chromosome segregation"/>
    <property type="evidence" value="ECO:0007669"/>
    <property type="project" value="TreeGrafter"/>
</dbReference>
<keyword evidence="4 10" id="KW-0498">Mitosis</keyword>
<evidence type="ECO:0000256" key="1">
    <source>
        <dbReference type="ARBA" id="ARBA00007804"/>
    </source>
</evidence>
<dbReference type="PANTHER" id="PTHR22142:SF2">
    <property type="entry name" value="KINETOCHORE PROTEIN SPC24"/>
    <property type="match status" value="1"/>
</dbReference>
<evidence type="ECO:0000256" key="11">
    <source>
        <dbReference type="SAM" id="Coils"/>
    </source>
</evidence>
<comment type="similarity">
    <text evidence="1 10">Belongs to the SPC24 family.</text>
</comment>
<evidence type="ECO:0000256" key="6">
    <source>
        <dbReference type="ARBA" id="ARBA00023054"/>
    </source>
</evidence>
<name>A0A9P6EQS3_9AGAR</name>
<dbReference type="AlphaFoldDB" id="A0A9P6EQS3"/>
<evidence type="ECO:0000256" key="5">
    <source>
        <dbReference type="ARBA" id="ARBA00022838"/>
    </source>
</evidence>
<feature type="coiled-coil region" evidence="11">
    <location>
        <begin position="96"/>
        <end position="123"/>
    </location>
</feature>
<dbReference type="GO" id="GO:0008017">
    <property type="term" value="F:microtubule binding"/>
    <property type="evidence" value="ECO:0007669"/>
    <property type="project" value="TreeGrafter"/>
</dbReference>
<evidence type="ECO:0000256" key="4">
    <source>
        <dbReference type="ARBA" id="ARBA00022776"/>
    </source>
</evidence>
<evidence type="ECO:0000313" key="12">
    <source>
        <dbReference type="EMBL" id="KAF9533496.1"/>
    </source>
</evidence>
<reference evidence="12" key="1">
    <citation type="submission" date="2020-11" db="EMBL/GenBank/DDBJ databases">
        <authorList>
            <consortium name="DOE Joint Genome Institute"/>
            <person name="Ahrendt S."/>
            <person name="Riley R."/>
            <person name="Andreopoulos W."/>
            <person name="Labutti K."/>
            <person name="Pangilinan J."/>
            <person name="Ruiz-Duenas F.J."/>
            <person name="Barrasa J.M."/>
            <person name="Sanchez-Garcia M."/>
            <person name="Camarero S."/>
            <person name="Miyauchi S."/>
            <person name="Serrano A."/>
            <person name="Linde D."/>
            <person name="Babiker R."/>
            <person name="Drula E."/>
            <person name="Ayuso-Fernandez I."/>
            <person name="Pacheco R."/>
            <person name="Padilla G."/>
            <person name="Ferreira P."/>
            <person name="Barriuso J."/>
            <person name="Kellner H."/>
            <person name="Castanera R."/>
            <person name="Alfaro M."/>
            <person name="Ramirez L."/>
            <person name="Pisabarro A.G."/>
            <person name="Kuo A."/>
            <person name="Tritt A."/>
            <person name="Lipzen A."/>
            <person name="He G."/>
            <person name="Yan M."/>
            <person name="Ng V."/>
            <person name="Cullen D."/>
            <person name="Martin F."/>
            <person name="Rosso M.-N."/>
            <person name="Henrissat B."/>
            <person name="Hibbett D."/>
            <person name="Martinez A.T."/>
            <person name="Grigoriev I.V."/>
        </authorList>
    </citation>
    <scope>NUCLEOTIDE SEQUENCE</scope>
    <source>
        <strain evidence="12">CBS 506.95</strain>
    </source>
</reference>
<comment type="caution">
    <text evidence="12">The sequence shown here is derived from an EMBL/GenBank/DDBJ whole genome shotgun (WGS) entry which is preliminary data.</text>
</comment>
<dbReference type="EMBL" id="MU157828">
    <property type="protein sequence ID" value="KAF9533496.1"/>
    <property type="molecule type" value="Genomic_DNA"/>
</dbReference>
<dbReference type="OrthoDB" id="3344830at2759"/>
<dbReference type="CDD" id="cd11565">
    <property type="entry name" value="RWD_Spc24"/>
    <property type="match status" value="1"/>
</dbReference>
<dbReference type="GO" id="GO:0051301">
    <property type="term" value="P:cell division"/>
    <property type="evidence" value="ECO:0007669"/>
    <property type="project" value="UniProtKB-UniRule"/>
</dbReference>
<proteinExistence type="inferred from homology"/>
<evidence type="ECO:0000256" key="3">
    <source>
        <dbReference type="ARBA" id="ARBA00022618"/>
    </source>
</evidence>
<dbReference type="Gene3D" id="3.30.160.430">
    <property type="match status" value="1"/>
</dbReference>
<keyword evidence="13" id="KW-1185">Reference proteome</keyword>
<sequence>MIDVQEATKVIRDMLPVMDPEEDYMTIVAAEEKIGASEALRKKELEEAHATLKALSRTLDAARVSSTRPASVPSEGAHTATLNELDGTRLSLAKAISDSEALVASREAELANLKEEARRLELYDPENEHEKQLDGSALRLAIYKGLGFTPVMDKKGNVVKMLVRSQSGDVHTVDLTTGKSDFEYTQQLWKLVSS</sequence>
<evidence type="ECO:0000313" key="13">
    <source>
        <dbReference type="Proteomes" id="UP000807306"/>
    </source>
</evidence>
<keyword evidence="2 10" id="KW-0158">Chromosome</keyword>
<keyword evidence="5 10" id="KW-0995">Kinetochore</keyword>
<evidence type="ECO:0000256" key="2">
    <source>
        <dbReference type="ARBA" id="ARBA00022454"/>
    </source>
</evidence>
<keyword evidence="6 11" id="KW-0175">Coiled coil</keyword>
<evidence type="ECO:0000256" key="8">
    <source>
        <dbReference type="ARBA" id="ARBA00023306"/>
    </source>
</evidence>
<evidence type="ECO:0000256" key="10">
    <source>
        <dbReference type="RuleBase" id="RU368011"/>
    </source>
</evidence>
<comment type="function">
    <text evidence="10">Acts as a component of the essential kinetochore-associated NDC80 complex, which is required for chromosome segregation and spindle checkpoint activity.</text>
</comment>
<keyword evidence="9 10" id="KW-0137">Centromere</keyword>
<dbReference type="Proteomes" id="UP000807306">
    <property type="component" value="Unassembled WGS sequence"/>
</dbReference>
<keyword evidence="3 10" id="KW-0132">Cell division</keyword>
<dbReference type="PANTHER" id="PTHR22142">
    <property type="match status" value="1"/>
</dbReference>
<dbReference type="Pfam" id="PF08286">
    <property type="entry name" value="Spc24"/>
    <property type="match status" value="1"/>
</dbReference>
<dbReference type="GO" id="GO:0031262">
    <property type="term" value="C:Ndc80 complex"/>
    <property type="evidence" value="ECO:0007669"/>
    <property type="project" value="TreeGrafter"/>
</dbReference>
<gene>
    <name evidence="12" type="ORF">CPB83DRAFT_783110</name>
</gene>